<comment type="subcellular location">
    <subcellularLocation>
        <location evidence="1">Periplasm</location>
    </subcellularLocation>
</comment>
<gene>
    <name evidence="4" type="ORF">SAMN06295970_109153</name>
</gene>
<dbReference type="InterPro" id="IPR009094">
    <property type="entry name" value="DiS-bond_isomerase_DsbC/G_N_sf"/>
</dbReference>
<dbReference type="CDD" id="cd03020">
    <property type="entry name" value="DsbA_DsbC_DsbG"/>
    <property type="match status" value="1"/>
</dbReference>
<keyword evidence="1" id="KW-0732">Signal</keyword>
<dbReference type="InterPro" id="IPR033954">
    <property type="entry name" value="DiS-bond_Isoase_DsbC/G"/>
</dbReference>
<accession>A0ABY1QBJ1</accession>
<keyword evidence="1" id="KW-0676">Redox-active center</keyword>
<dbReference type="InterPro" id="IPR012336">
    <property type="entry name" value="Thioredoxin-like_fold"/>
</dbReference>
<dbReference type="InterPro" id="IPR036249">
    <property type="entry name" value="Thioredoxin-like_sf"/>
</dbReference>
<feature type="domain" description="Thioredoxin-like fold" evidence="3">
    <location>
        <begin position="134"/>
        <end position="260"/>
    </location>
</feature>
<name>A0ABY1QBJ1_9BURK</name>
<dbReference type="NCBIfam" id="NF008657">
    <property type="entry name" value="PRK11657.1"/>
    <property type="match status" value="1"/>
</dbReference>
<dbReference type="PANTHER" id="PTHR35272">
    <property type="entry name" value="THIOL:DISULFIDE INTERCHANGE PROTEIN DSBC-RELATED"/>
    <property type="match status" value="1"/>
</dbReference>
<dbReference type="Proteomes" id="UP001158049">
    <property type="component" value="Unassembled WGS sequence"/>
</dbReference>
<feature type="compositionally biased region" description="Basic and acidic residues" evidence="2">
    <location>
        <begin position="274"/>
        <end position="285"/>
    </location>
</feature>
<dbReference type="Pfam" id="PF13098">
    <property type="entry name" value="Thioredoxin_2"/>
    <property type="match status" value="1"/>
</dbReference>
<keyword evidence="5" id="KW-1185">Reference proteome</keyword>
<comment type="similarity">
    <text evidence="1">Belongs to the thioredoxin family. DsbC subfamily.</text>
</comment>
<feature type="region of interest" description="Disordered" evidence="2">
    <location>
        <begin position="266"/>
        <end position="285"/>
    </location>
</feature>
<protein>
    <recommendedName>
        <fullName evidence="1">Thiol:disulfide interchange protein</fullName>
    </recommendedName>
</protein>
<dbReference type="InterPro" id="IPR051470">
    <property type="entry name" value="Thiol:disulfide_interchange"/>
</dbReference>
<proteinExistence type="inferred from homology"/>
<dbReference type="PANTHER" id="PTHR35272:SF4">
    <property type="entry name" value="THIOL:DISULFIDE INTERCHANGE PROTEIN DSBG"/>
    <property type="match status" value="1"/>
</dbReference>
<evidence type="ECO:0000313" key="4">
    <source>
        <dbReference type="EMBL" id="SMP63880.1"/>
    </source>
</evidence>
<dbReference type="SUPFAM" id="SSF54423">
    <property type="entry name" value="DsbC/DsbG N-terminal domain-like"/>
    <property type="match status" value="1"/>
</dbReference>
<evidence type="ECO:0000259" key="3">
    <source>
        <dbReference type="Pfam" id="PF13098"/>
    </source>
</evidence>
<sequence length="285" mass="30301">MKDVMSSFLRSCKASAILFGPLLGGAALLGVPGPVASADSFPRPIQQAVDAGVKVEKSFSAASGLTGWVLSQGGQHSVVFTTADKKTLIAGTLIGENGENLSSRYEEDHVPKPDFGSLLHELDKSSYVVEGAIQDPKKTIYVFVDANCPFCHLTWKALQPYEKAGLQVRWILVATLGPTSMPKAIEVLAAEDKTVAFRKMEENSGKAWTPPAKASEAASPGAAVQIRNNTELMARFGIAGTPGVIWKDARGKVNVKGGMPRLSELPGITGLPEQKVDDPALAKFR</sequence>
<keyword evidence="1" id="KW-0574">Periplasm</keyword>
<dbReference type="SUPFAM" id="SSF52833">
    <property type="entry name" value="Thioredoxin-like"/>
    <property type="match status" value="1"/>
</dbReference>
<dbReference type="EMBL" id="FXUL01000009">
    <property type="protein sequence ID" value="SMP63880.1"/>
    <property type="molecule type" value="Genomic_DNA"/>
</dbReference>
<dbReference type="Gene3D" id="3.10.450.70">
    <property type="entry name" value="Disulphide bond isomerase, DsbC/G, N-terminal"/>
    <property type="match status" value="1"/>
</dbReference>
<comment type="caution">
    <text evidence="4">The sequence shown here is derived from an EMBL/GenBank/DDBJ whole genome shotgun (WGS) entry which is preliminary data.</text>
</comment>
<evidence type="ECO:0000313" key="5">
    <source>
        <dbReference type="Proteomes" id="UP001158049"/>
    </source>
</evidence>
<evidence type="ECO:0000256" key="2">
    <source>
        <dbReference type="SAM" id="MobiDB-lite"/>
    </source>
</evidence>
<evidence type="ECO:0000256" key="1">
    <source>
        <dbReference type="RuleBase" id="RU364038"/>
    </source>
</evidence>
<dbReference type="Gene3D" id="3.40.30.10">
    <property type="entry name" value="Glutaredoxin"/>
    <property type="match status" value="1"/>
</dbReference>
<organism evidence="4 5">
    <name type="scientific">Noviherbaspirillum suwonense</name>
    <dbReference type="NCBI Taxonomy" id="1224511"/>
    <lineage>
        <taxon>Bacteria</taxon>
        <taxon>Pseudomonadati</taxon>
        <taxon>Pseudomonadota</taxon>
        <taxon>Betaproteobacteria</taxon>
        <taxon>Burkholderiales</taxon>
        <taxon>Oxalobacteraceae</taxon>
        <taxon>Noviherbaspirillum</taxon>
    </lineage>
</organism>
<comment type="function">
    <text evidence="1">Required for disulfide bond formation in some periplasmic proteins. Acts by transferring its disulfide bond to other proteins and is reduced in the process.</text>
</comment>
<reference evidence="4 5" key="1">
    <citation type="submission" date="2017-05" db="EMBL/GenBank/DDBJ databases">
        <authorList>
            <person name="Varghese N."/>
            <person name="Submissions S."/>
        </authorList>
    </citation>
    <scope>NUCLEOTIDE SEQUENCE [LARGE SCALE GENOMIC DNA]</scope>
    <source>
        <strain evidence="4 5">DSM 26001</strain>
    </source>
</reference>